<proteinExistence type="predicted"/>
<name>A0A1H2VBV1_9RHOB</name>
<dbReference type="Pfam" id="PF03279">
    <property type="entry name" value="Lip_A_acyltrans"/>
    <property type="match status" value="1"/>
</dbReference>
<keyword evidence="5" id="KW-0472">Membrane</keyword>
<dbReference type="InterPro" id="IPR004960">
    <property type="entry name" value="LipA_acyltrans"/>
</dbReference>
<evidence type="ECO:0000256" key="6">
    <source>
        <dbReference type="ARBA" id="ARBA00023315"/>
    </source>
</evidence>
<dbReference type="RefSeq" id="WP_092680307.1">
    <property type="nucleotide sequence ID" value="NZ_FNMZ01000002.1"/>
</dbReference>
<dbReference type="STRING" id="356660.SAMN05444336_10218"/>
<feature type="region of interest" description="Disordered" evidence="7">
    <location>
        <begin position="344"/>
        <end position="376"/>
    </location>
</feature>
<feature type="compositionally biased region" description="Low complexity" evidence="7">
    <location>
        <begin position="1"/>
        <end position="13"/>
    </location>
</feature>
<dbReference type="PANTHER" id="PTHR30606">
    <property type="entry name" value="LIPID A BIOSYNTHESIS LAUROYL ACYLTRANSFERASE"/>
    <property type="match status" value="1"/>
</dbReference>
<evidence type="ECO:0000313" key="8">
    <source>
        <dbReference type="EMBL" id="SDW65792.1"/>
    </source>
</evidence>
<evidence type="ECO:0000313" key="9">
    <source>
        <dbReference type="Proteomes" id="UP000199118"/>
    </source>
</evidence>
<dbReference type="PANTHER" id="PTHR30606:SF10">
    <property type="entry name" value="PHOSPHATIDYLINOSITOL MANNOSIDE ACYLTRANSFERASE"/>
    <property type="match status" value="1"/>
</dbReference>
<dbReference type="GO" id="GO:0005886">
    <property type="term" value="C:plasma membrane"/>
    <property type="evidence" value="ECO:0007669"/>
    <property type="project" value="UniProtKB-SubCell"/>
</dbReference>
<dbReference type="GO" id="GO:0016746">
    <property type="term" value="F:acyltransferase activity"/>
    <property type="evidence" value="ECO:0007669"/>
    <property type="project" value="UniProtKB-KW"/>
</dbReference>
<dbReference type="AlphaFoldDB" id="A0A1H2VBV1"/>
<evidence type="ECO:0000256" key="2">
    <source>
        <dbReference type="ARBA" id="ARBA00022475"/>
    </source>
</evidence>
<dbReference type="Proteomes" id="UP000199118">
    <property type="component" value="Unassembled WGS sequence"/>
</dbReference>
<evidence type="ECO:0000256" key="5">
    <source>
        <dbReference type="ARBA" id="ARBA00023136"/>
    </source>
</evidence>
<evidence type="ECO:0000256" key="1">
    <source>
        <dbReference type="ARBA" id="ARBA00004533"/>
    </source>
</evidence>
<dbReference type="CDD" id="cd07984">
    <property type="entry name" value="LPLAT_LABLAT-like"/>
    <property type="match status" value="1"/>
</dbReference>
<comment type="subcellular location">
    <subcellularLocation>
        <location evidence="1">Cell inner membrane</location>
    </subcellularLocation>
</comment>
<keyword evidence="3" id="KW-0997">Cell inner membrane</keyword>
<dbReference type="OrthoDB" id="7463125at2"/>
<organism evidence="8 9">
    <name type="scientific">Albimonas donghaensis</name>
    <dbReference type="NCBI Taxonomy" id="356660"/>
    <lineage>
        <taxon>Bacteria</taxon>
        <taxon>Pseudomonadati</taxon>
        <taxon>Pseudomonadota</taxon>
        <taxon>Alphaproteobacteria</taxon>
        <taxon>Rhodobacterales</taxon>
        <taxon>Paracoccaceae</taxon>
        <taxon>Albimonas</taxon>
    </lineage>
</organism>
<evidence type="ECO:0000256" key="7">
    <source>
        <dbReference type="SAM" id="MobiDB-lite"/>
    </source>
</evidence>
<keyword evidence="9" id="KW-1185">Reference proteome</keyword>
<dbReference type="GO" id="GO:0009247">
    <property type="term" value="P:glycolipid biosynthetic process"/>
    <property type="evidence" value="ECO:0007669"/>
    <property type="project" value="UniProtKB-ARBA"/>
</dbReference>
<gene>
    <name evidence="8" type="ORF">SAMN05444336_10218</name>
</gene>
<reference evidence="8 9" key="1">
    <citation type="submission" date="2016-10" db="EMBL/GenBank/DDBJ databases">
        <authorList>
            <person name="de Groot N.N."/>
        </authorList>
    </citation>
    <scope>NUCLEOTIDE SEQUENCE [LARGE SCALE GENOMIC DNA]</scope>
    <source>
        <strain evidence="8 9">DSM 17890</strain>
    </source>
</reference>
<evidence type="ECO:0000256" key="4">
    <source>
        <dbReference type="ARBA" id="ARBA00022679"/>
    </source>
</evidence>
<feature type="region of interest" description="Disordered" evidence="7">
    <location>
        <begin position="1"/>
        <end position="25"/>
    </location>
</feature>
<keyword evidence="6" id="KW-0012">Acyltransferase</keyword>
<protein>
    <submittedName>
        <fullName evidence="8">KDO2-lipid IV(A) lauroyltransferase</fullName>
    </submittedName>
</protein>
<evidence type="ECO:0000256" key="3">
    <source>
        <dbReference type="ARBA" id="ARBA00022519"/>
    </source>
</evidence>
<accession>A0A1H2VBV1</accession>
<keyword evidence="4 8" id="KW-0808">Transferase</keyword>
<sequence length="376" mass="42214">MTERPAAPSPAAEPGRRPAKRPAKRKAWTYIRAEAPGIPDLFAGGARRKRFWKWWLWDSLDDAGDLAVHFGLKLLPMDAASDLGAWLSRRAMRRNPRKVRIMRANLRRIRPDLDDAAREEIVRRNIDAQGRVLTEFSHINGLSEGPDRLLIHGLAEAMAAAEGRPVIMLGMHIGNWEVGSVAVAPYRKAFTVNVPPPRRARAWIAERVRTKARMGLVPPGRQGAREALRLLRQGQGVVFFCDEAFRNEIRGPFFDRPLHLEGNFAVVARLARATNARICPWYLRRRDDGFRFDFRILPNFDLPPETVRGDRLIEDVALLNSVIEPVIKANLDQWYFLDNHLPGAPGKRKRGKGAGRGAGKGGPAAPPQRGEQTAET</sequence>
<keyword evidence="2" id="KW-1003">Cell membrane</keyword>
<dbReference type="EMBL" id="FNMZ01000002">
    <property type="protein sequence ID" value="SDW65792.1"/>
    <property type="molecule type" value="Genomic_DNA"/>
</dbReference>